<dbReference type="Gene3D" id="3.40.50.11550">
    <property type="match status" value="1"/>
</dbReference>
<sequence length="291" mass="31304">MRLLLVAMALMLAACTRQSAPALQVASQKPAMAKPQSVQTPLDMLVAAIGEHRFVLIGEVHGTRETPTLVGDLVAYYVDGGGPVTLGLEVSAREQPRIDRYLESPGNAGDRKALLAGEHWQGAMHDGRDSEAMLELIDRVRELRLQGADVRIDLFDASGDGDRDLRMSGHLRATAADAQRARILVLTGNVHAMTRRPPWSMFTSNGKLIEPPMTVGRYLADLAPQSINIGAANGDAWNCAQDGCRAHSLTARPAIAQATLKQLPPTESAWDAELTLPRFTASPPAIQGADH</sequence>
<organism evidence="2 3">
    <name type="scientific">Pseudoluteimonas lycopersici</name>
    <dbReference type="NCBI Taxonomy" id="1324796"/>
    <lineage>
        <taxon>Bacteria</taxon>
        <taxon>Pseudomonadati</taxon>
        <taxon>Pseudomonadota</taxon>
        <taxon>Gammaproteobacteria</taxon>
        <taxon>Lysobacterales</taxon>
        <taxon>Lysobacteraceae</taxon>
        <taxon>Pseudoluteimonas</taxon>
    </lineage>
</organism>
<proteinExistence type="predicted"/>
<gene>
    <name evidence="2" type="ORF">FNZ56_08370</name>
</gene>
<keyword evidence="1" id="KW-0732">Signal</keyword>
<dbReference type="OrthoDB" id="1409169at2"/>
<feature type="chain" id="PRO_5021877019" evidence="1">
    <location>
        <begin position="20"/>
        <end position="291"/>
    </location>
</feature>
<dbReference type="Proteomes" id="UP000315891">
    <property type="component" value="Chromosome"/>
</dbReference>
<dbReference type="EMBL" id="CP041742">
    <property type="protein sequence ID" value="QDQ73887.1"/>
    <property type="molecule type" value="Genomic_DNA"/>
</dbReference>
<accession>A0A516V5V4</accession>
<keyword evidence="3" id="KW-1185">Reference proteome</keyword>
<dbReference type="RefSeq" id="WP_143879398.1">
    <property type="nucleotide sequence ID" value="NZ_BAABLZ010000001.1"/>
</dbReference>
<feature type="signal peptide" evidence="1">
    <location>
        <begin position="1"/>
        <end position="19"/>
    </location>
</feature>
<evidence type="ECO:0000256" key="1">
    <source>
        <dbReference type="SAM" id="SignalP"/>
    </source>
</evidence>
<evidence type="ECO:0000313" key="2">
    <source>
        <dbReference type="EMBL" id="QDQ73887.1"/>
    </source>
</evidence>
<dbReference type="PROSITE" id="PS51257">
    <property type="entry name" value="PROKAR_LIPOPROTEIN"/>
    <property type="match status" value="1"/>
</dbReference>
<evidence type="ECO:0000313" key="3">
    <source>
        <dbReference type="Proteomes" id="UP000315891"/>
    </source>
</evidence>
<dbReference type="SUPFAM" id="SSF159501">
    <property type="entry name" value="EreA/ChaN-like"/>
    <property type="match status" value="1"/>
</dbReference>
<dbReference type="AlphaFoldDB" id="A0A516V5V4"/>
<protein>
    <submittedName>
        <fullName evidence="2">Calcium-binding protein</fullName>
    </submittedName>
</protein>
<name>A0A516V5V4_9GAMM</name>
<reference evidence="2 3" key="1">
    <citation type="submission" date="2019-07" db="EMBL/GenBank/DDBJ databases">
        <title>Lysobacter weifangensis sp. nov., isolated from bensulfuron-methyl contaminated farmland soil.</title>
        <authorList>
            <person name="Zhao H."/>
        </authorList>
    </citation>
    <scope>NUCLEOTIDE SEQUENCE [LARGE SCALE GENOMIC DNA]</scope>
    <source>
        <strain evidence="2 3">CC-Bw-6</strain>
    </source>
</reference>